<feature type="domain" description="HTH araC/xylS-type" evidence="6">
    <location>
        <begin position="225"/>
        <end position="326"/>
    </location>
</feature>
<keyword evidence="8" id="KW-1185">Reference proteome</keyword>
<dbReference type="PROSITE" id="PS01124">
    <property type="entry name" value="HTH_ARAC_FAMILY_2"/>
    <property type="match status" value="1"/>
</dbReference>
<evidence type="ECO:0000259" key="6">
    <source>
        <dbReference type="PROSITE" id="PS01124"/>
    </source>
</evidence>
<sequence>MVRQDEGRLGLFPLLVGAFALQATLSGLNWSLGWHPVRLLQPILAAVLPALAFVAFEHLRRSGRPDPTRFWPHLAPAGLVAGLVALRREPIDLVLFAVYLGYGAALLRMGRAGPGALAATRIGDERVAHRALVALGALLVATAFVDAAVSLDLAFGGGRLAGTILTVSGVLWLAAAGYAATAAEGSRPASEPDAIPDAPTSSTSPTAPIEAGMEAGPPEDAAIVTRIDLLMREHHLYRDPDLTLERLARRAGVPARQISAALNRVHGRNVSQVVNEYRVAEARRRLVDTREPVTTVMLESGFGTKSNFNREFLRVTGMSPSAYRRSSGGTSAEAAPAVGTQSPAPTS</sequence>
<dbReference type="GO" id="GO:0003700">
    <property type="term" value="F:DNA-binding transcription factor activity"/>
    <property type="evidence" value="ECO:0007669"/>
    <property type="project" value="InterPro"/>
</dbReference>
<protein>
    <submittedName>
        <fullName evidence="7">AraC-like DNA-binding protein</fullName>
    </submittedName>
</protein>
<feature type="transmembrane region" description="Helical" evidence="5">
    <location>
        <begin position="12"/>
        <end position="33"/>
    </location>
</feature>
<keyword evidence="2 7" id="KW-0238">DNA-binding</keyword>
<evidence type="ECO:0000256" key="1">
    <source>
        <dbReference type="ARBA" id="ARBA00023015"/>
    </source>
</evidence>
<evidence type="ECO:0000256" key="2">
    <source>
        <dbReference type="ARBA" id="ARBA00023125"/>
    </source>
</evidence>
<dbReference type="Proteomes" id="UP000542776">
    <property type="component" value="Unassembled WGS sequence"/>
</dbReference>
<feature type="region of interest" description="Disordered" evidence="4">
    <location>
        <begin position="186"/>
        <end position="215"/>
    </location>
</feature>
<evidence type="ECO:0000313" key="7">
    <source>
        <dbReference type="EMBL" id="MBB3998380.1"/>
    </source>
</evidence>
<feature type="transmembrane region" description="Helical" evidence="5">
    <location>
        <begin position="93"/>
        <end position="110"/>
    </location>
</feature>
<organism evidence="7 8">
    <name type="scientific">Aureimonas pseudogalii</name>
    <dbReference type="NCBI Taxonomy" id="1744844"/>
    <lineage>
        <taxon>Bacteria</taxon>
        <taxon>Pseudomonadati</taxon>
        <taxon>Pseudomonadota</taxon>
        <taxon>Alphaproteobacteria</taxon>
        <taxon>Hyphomicrobiales</taxon>
        <taxon>Aurantimonadaceae</taxon>
        <taxon>Aureimonas</taxon>
    </lineage>
</organism>
<dbReference type="PANTHER" id="PTHR43280:SF29">
    <property type="entry name" value="ARAC-FAMILY TRANSCRIPTIONAL REGULATOR"/>
    <property type="match status" value="1"/>
</dbReference>
<gene>
    <name evidence="7" type="ORF">GGR04_002221</name>
</gene>
<feature type="transmembrane region" description="Helical" evidence="5">
    <location>
        <begin position="131"/>
        <end position="154"/>
    </location>
</feature>
<dbReference type="InterPro" id="IPR009057">
    <property type="entry name" value="Homeodomain-like_sf"/>
</dbReference>
<feature type="transmembrane region" description="Helical" evidence="5">
    <location>
        <begin position="39"/>
        <end position="58"/>
    </location>
</feature>
<feature type="transmembrane region" description="Helical" evidence="5">
    <location>
        <begin position="160"/>
        <end position="180"/>
    </location>
</feature>
<dbReference type="PANTHER" id="PTHR43280">
    <property type="entry name" value="ARAC-FAMILY TRANSCRIPTIONAL REGULATOR"/>
    <property type="match status" value="1"/>
</dbReference>
<evidence type="ECO:0000256" key="3">
    <source>
        <dbReference type="ARBA" id="ARBA00023163"/>
    </source>
</evidence>
<keyword evidence="3" id="KW-0804">Transcription</keyword>
<keyword evidence="5" id="KW-0472">Membrane</keyword>
<feature type="region of interest" description="Disordered" evidence="4">
    <location>
        <begin position="320"/>
        <end position="347"/>
    </location>
</feature>
<dbReference type="SUPFAM" id="SSF46689">
    <property type="entry name" value="Homeodomain-like"/>
    <property type="match status" value="1"/>
</dbReference>
<evidence type="ECO:0000256" key="5">
    <source>
        <dbReference type="SAM" id="Phobius"/>
    </source>
</evidence>
<dbReference type="SMART" id="SM00342">
    <property type="entry name" value="HTH_ARAC"/>
    <property type="match status" value="1"/>
</dbReference>
<feature type="transmembrane region" description="Helical" evidence="5">
    <location>
        <begin position="70"/>
        <end position="87"/>
    </location>
</feature>
<evidence type="ECO:0000256" key="4">
    <source>
        <dbReference type="SAM" id="MobiDB-lite"/>
    </source>
</evidence>
<proteinExistence type="predicted"/>
<dbReference type="EMBL" id="JACIEK010000005">
    <property type="protein sequence ID" value="MBB3998380.1"/>
    <property type="molecule type" value="Genomic_DNA"/>
</dbReference>
<keyword evidence="5" id="KW-1133">Transmembrane helix</keyword>
<dbReference type="AlphaFoldDB" id="A0A7W6EBP9"/>
<comment type="caution">
    <text evidence="7">The sequence shown here is derived from an EMBL/GenBank/DDBJ whole genome shotgun (WGS) entry which is preliminary data.</text>
</comment>
<reference evidence="7 8" key="1">
    <citation type="submission" date="2020-08" db="EMBL/GenBank/DDBJ databases">
        <title>Genomic Encyclopedia of Type Strains, Phase IV (KMG-IV): sequencing the most valuable type-strain genomes for metagenomic binning, comparative biology and taxonomic classification.</title>
        <authorList>
            <person name="Goeker M."/>
        </authorList>
    </citation>
    <scope>NUCLEOTIDE SEQUENCE [LARGE SCALE GENOMIC DNA]</scope>
    <source>
        <strain evidence="7 8">DSM 102238</strain>
    </source>
</reference>
<evidence type="ECO:0000313" key="8">
    <source>
        <dbReference type="Proteomes" id="UP000542776"/>
    </source>
</evidence>
<dbReference type="Pfam" id="PF12833">
    <property type="entry name" value="HTH_18"/>
    <property type="match status" value="1"/>
</dbReference>
<keyword evidence="1" id="KW-0805">Transcription regulation</keyword>
<dbReference type="InterPro" id="IPR018060">
    <property type="entry name" value="HTH_AraC"/>
</dbReference>
<accession>A0A7W6EBP9</accession>
<dbReference type="Gene3D" id="1.10.10.60">
    <property type="entry name" value="Homeodomain-like"/>
    <property type="match status" value="1"/>
</dbReference>
<dbReference type="GO" id="GO:0043565">
    <property type="term" value="F:sequence-specific DNA binding"/>
    <property type="evidence" value="ECO:0007669"/>
    <property type="project" value="InterPro"/>
</dbReference>
<name>A0A7W6EBP9_9HYPH</name>
<keyword evidence="5" id="KW-0812">Transmembrane</keyword>